<evidence type="ECO:0000256" key="1">
    <source>
        <dbReference type="SAM" id="MobiDB-lite"/>
    </source>
</evidence>
<sequence>MHMTVFDPHSMIPPPDMFQSMENDRYLSEQGLLVDTCPAGRYSEDGVCDNGPSLRIPEDAIRNDELRDNPDPRREDADVRDGLGCGLRRQPVGPHSNLGGPCEDSERLFRWLQRANFTVRATKCVLGARTIDFLGHRLGEGACTDG</sequence>
<dbReference type="EMBL" id="BLXT01003576">
    <property type="protein sequence ID" value="GFO02199.1"/>
    <property type="molecule type" value="Genomic_DNA"/>
</dbReference>
<dbReference type="Proteomes" id="UP000735302">
    <property type="component" value="Unassembled WGS sequence"/>
</dbReference>
<evidence type="ECO:0000313" key="3">
    <source>
        <dbReference type="Proteomes" id="UP000735302"/>
    </source>
</evidence>
<dbReference type="AlphaFoldDB" id="A0AAV4A6L3"/>
<reference evidence="2 3" key="1">
    <citation type="journal article" date="2021" name="Elife">
        <title>Chloroplast acquisition without the gene transfer in kleptoplastic sea slugs, Plakobranchus ocellatus.</title>
        <authorList>
            <person name="Maeda T."/>
            <person name="Takahashi S."/>
            <person name="Yoshida T."/>
            <person name="Shimamura S."/>
            <person name="Takaki Y."/>
            <person name="Nagai Y."/>
            <person name="Toyoda A."/>
            <person name="Suzuki Y."/>
            <person name="Arimoto A."/>
            <person name="Ishii H."/>
            <person name="Satoh N."/>
            <person name="Nishiyama T."/>
            <person name="Hasebe M."/>
            <person name="Maruyama T."/>
            <person name="Minagawa J."/>
            <person name="Obokata J."/>
            <person name="Shigenobu S."/>
        </authorList>
    </citation>
    <scope>NUCLEOTIDE SEQUENCE [LARGE SCALE GENOMIC DNA]</scope>
</reference>
<feature type="compositionally biased region" description="Basic and acidic residues" evidence="1">
    <location>
        <begin position="56"/>
        <end position="81"/>
    </location>
</feature>
<keyword evidence="3" id="KW-1185">Reference proteome</keyword>
<comment type="caution">
    <text evidence="2">The sequence shown here is derived from an EMBL/GenBank/DDBJ whole genome shotgun (WGS) entry which is preliminary data.</text>
</comment>
<accession>A0AAV4A6L3</accession>
<protein>
    <submittedName>
        <fullName evidence="2">Uncharacterized protein</fullName>
    </submittedName>
</protein>
<name>A0AAV4A6L3_9GAST</name>
<gene>
    <name evidence="2" type="ORF">PoB_002870400</name>
</gene>
<feature type="region of interest" description="Disordered" evidence="1">
    <location>
        <begin position="44"/>
        <end position="99"/>
    </location>
</feature>
<organism evidence="2 3">
    <name type="scientific">Plakobranchus ocellatus</name>
    <dbReference type="NCBI Taxonomy" id="259542"/>
    <lineage>
        <taxon>Eukaryota</taxon>
        <taxon>Metazoa</taxon>
        <taxon>Spiralia</taxon>
        <taxon>Lophotrochozoa</taxon>
        <taxon>Mollusca</taxon>
        <taxon>Gastropoda</taxon>
        <taxon>Heterobranchia</taxon>
        <taxon>Euthyneura</taxon>
        <taxon>Panpulmonata</taxon>
        <taxon>Sacoglossa</taxon>
        <taxon>Placobranchoidea</taxon>
        <taxon>Plakobranchidae</taxon>
        <taxon>Plakobranchus</taxon>
    </lineage>
</organism>
<proteinExistence type="predicted"/>
<evidence type="ECO:0000313" key="2">
    <source>
        <dbReference type="EMBL" id="GFO02199.1"/>
    </source>
</evidence>